<keyword evidence="1 3" id="KW-0479">Metal-binding</keyword>
<dbReference type="AlphaFoldDB" id="A0A8J3DDY9"/>
<dbReference type="Proteomes" id="UP000598271">
    <property type="component" value="Unassembled WGS sequence"/>
</dbReference>
<evidence type="ECO:0000256" key="3">
    <source>
        <dbReference type="PROSITE-ProRule" id="PRU00433"/>
    </source>
</evidence>
<dbReference type="RefSeq" id="WP_189568743.1">
    <property type="nucleotide sequence ID" value="NZ_BMXF01000008.1"/>
</dbReference>
<organism evidence="5 6">
    <name type="scientific">Persicitalea jodogahamensis</name>
    <dbReference type="NCBI Taxonomy" id="402147"/>
    <lineage>
        <taxon>Bacteria</taxon>
        <taxon>Pseudomonadati</taxon>
        <taxon>Bacteroidota</taxon>
        <taxon>Cytophagia</taxon>
        <taxon>Cytophagales</taxon>
        <taxon>Spirosomataceae</taxon>
        <taxon>Persicitalea</taxon>
    </lineage>
</organism>
<dbReference type="Pfam" id="PF14376">
    <property type="entry name" value="Haem_bd"/>
    <property type="match status" value="1"/>
</dbReference>
<dbReference type="GO" id="GO:0009055">
    <property type="term" value="F:electron transfer activity"/>
    <property type="evidence" value="ECO:0007669"/>
    <property type="project" value="InterPro"/>
</dbReference>
<evidence type="ECO:0000313" key="6">
    <source>
        <dbReference type="Proteomes" id="UP000598271"/>
    </source>
</evidence>
<keyword evidence="6" id="KW-1185">Reference proteome</keyword>
<sequence>MKGWKIAVAVILVVLVGIQWVPTHSNQKNTDQGKDFLTMYAPPARIGTLLRTACYDCHSNHTVYPWYNMVQPVAMFMENHIVQGKKKLNLSEFGGYSSRRQRSKLKSMASQIEDGDMPLTSYTLLHRNADLSDQERRTIKAWIDTKI</sequence>
<comment type="caution">
    <text evidence="5">The sequence shown here is derived from an EMBL/GenBank/DDBJ whole genome shotgun (WGS) entry which is preliminary data.</text>
</comment>
<reference evidence="5 6" key="1">
    <citation type="journal article" date="2014" name="Int. J. Syst. Evol. Microbiol.">
        <title>Complete genome sequence of Corynebacterium casei LMG S-19264T (=DSM 44701T), isolated from a smear-ripened cheese.</title>
        <authorList>
            <consortium name="US DOE Joint Genome Institute (JGI-PGF)"/>
            <person name="Walter F."/>
            <person name="Albersmeier A."/>
            <person name="Kalinowski J."/>
            <person name="Ruckert C."/>
        </authorList>
    </citation>
    <scope>NUCLEOTIDE SEQUENCE [LARGE SCALE GENOMIC DNA]</scope>
    <source>
        <strain evidence="5 6">KCTC 12866</strain>
    </source>
</reference>
<dbReference type="InterPro" id="IPR009056">
    <property type="entry name" value="Cyt_c-like_dom"/>
</dbReference>
<dbReference type="GO" id="GO:0020037">
    <property type="term" value="F:heme binding"/>
    <property type="evidence" value="ECO:0007669"/>
    <property type="project" value="InterPro"/>
</dbReference>
<dbReference type="InterPro" id="IPR025992">
    <property type="entry name" value="Haem-bd"/>
</dbReference>
<evidence type="ECO:0000256" key="2">
    <source>
        <dbReference type="ARBA" id="ARBA00023004"/>
    </source>
</evidence>
<feature type="domain" description="Cytochrome c" evidence="4">
    <location>
        <begin position="28"/>
        <end position="147"/>
    </location>
</feature>
<keyword evidence="2 3" id="KW-0408">Iron</keyword>
<gene>
    <name evidence="5" type="ORF">GCM10007390_49500</name>
</gene>
<dbReference type="SMART" id="SM01235">
    <property type="entry name" value="Haem_bd"/>
    <property type="match status" value="1"/>
</dbReference>
<dbReference type="GO" id="GO:0046872">
    <property type="term" value="F:metal ion binding"/>
    <property type="evidence" value="ECO:0007669"/>
    <property type="project" value="UniProtKB-KW"/>
</dbReference>
<name>A0A8J3DDY9_9BACT</name>
<dbReference type="EMBL" id="BMXF01000008">
    <property type="protein sequence ID" value="GHB87633.1"/>
    <property type="molecule type" value="Genomic_DNA"/>
</dbReference>
<evidence type="ECO:0000256" key="1">
    <source>
        <dbReference type="ARBA" id="ARBA00022723"/>
    </source>
</evidence>
<protein>
    <submittedName>
        <fullName evidence="5">Heme-binding protein</fullName>
    </submittedName>
</protein>
<keyword evidence="3" id="KW-0349">Heme</keyword>
<dbReference type="PROSITE" id="PS51007">
    <property type="entry name" value="CYTC"/>
    <property type="match status" value="1"/>
</dbReference>
<proteinExistence type="predicted"/>
<evidence type="ECO:0000259" key="4">
    <source>
        <dbReference type="PROSITE" id="PS51007"/>
    </source>
</evidence>
<evidence type="ECO:0000313" key="5">
    <source>
        <dbReference type="EMBL" id="GHB87633.1"/>
    </source>
</evidence>
<accession>A0A8J3DDY9</accession>